<gene>
    <name evidence="10" type="ordered locus">Mpet_0921</name>
</gene>
<evidence type="ECO:0000256" key="2">
    <source>
        <dbReference type="ARBA" id="ARBA00009562"/>
    </source>
</evidence>
<evidence type="ECO:0000313" key="10">
    <source>
        <dbReference type="EMBL" id="ADN35688.1"/>
    </source>
</evidence>
<feature type="compositionally biased region" description="Basic and acidic residues" evidence="7">
    <location>
        <begin position="220"/>
        <end position="235"/>
    </location>
</feature>
<dbReference type="PANTHER" id="PTHR11236:SF9">
    <property type="entry name" value="ANTHRANILATE SYNTHASE COMPONENT 1"/>
    <property type="match status" value="1"/>
</dbReference>
<proteinExistence type="inferred from homology"/>
<dbReference type="PANTHER" id="PTHR11236">
    <property type="entry name" value="AMINOBENZOATE/ANTHRANILATE SYNTHASE"/>
    <property type="match status" value="1"/>
</dbReference>
<dbReference type="InterPro" id="IPR006805">
    <property type="entry name" value="Anth_synth_I_N"/>
</dbReference>
<keyword evidence="11" id="KW-1185">Reference proteome</keyword>
<evidence type="ECO:0000256" key="6">
    <source>
        <dbReference type="ARBA" id="ARBA00047683"/>
    </source>
</evidence>
<sequence>METGLLQETIPAYSEIEKICAEKDYPAIIPVYAVFDDTFPRPADAFGILREDGCRDGGFILESLEGNEKLARYSILGFNVRAKITISDETEITGDREFTGKPDGEINGDPLEAARAAIKNPRFCNTGIPIFPGGFTGYFSYDMVYSLYPGRLGSRKKKEDNDFPLAEFLMPGDYIVYDHFENSVYFASLLKIGEDTDTRSEYLRAAGRIAGMVDLLRGKQNETETEHGPAGDRCEYTSPTGKESYEDMVGSAREYIYSGDIFQAVVSRKFECEFGGDPYSIYRALRKINPSPYMYYIDFGGRQVIGASPEMLVRCRKGTVSTVPIAGTRKRGMTPEEDAALAEELLADGKECSEHIMLVDLARNDIGRISKYGTVRLPQFMEVEKFSHVQHIVSTVEGDLSEGLDGFDALRSCFPAGTVSGAPKIRAMEIIDELETEARGLYAGAVGYICPDGDIDFAIAIRTVLAENGKLTIQAGAGIVADSVPETEFFETESKAAGIIKSIDAAGGKGAGVMRDGGMAR</sequence>
<keyword evidence="4" id="KW-0822">Tryptophan biosynthesis</keyword>
<dbReference type="GeneID" id="9743380"/>
<dbReference type="RefSeq" id="WP_013328866.1">
    <property type="nucleotide sequence ID" value="NC_014507.1"/>
</dbReference>
<dbReference type="OrthoDB" id="25514at2157"/>
<protein>
    <recommendedName>
        <fullName evidence="3">anthranilate synthase</fullName>
        <ecNumber evidence="3">4.1.3.27</ecNumber>
    </recommendedName>
</protein>
<feature type="region of interest" description="Disordered" evidence="7">
    <location>
        <begin position="220"/>
        <end position="240"/>
    </location>
</feature>
<dbReference type="KEGG" id="mpi:Mpet_0921"/>
<comment type="pathway">
    <text evidence="1">Amino-acid biosynthesis; L-tryptophan biosynthesis; L-tryptophan from chorismate: step 1/5.</text>
</comment>
<evidence type="ECO:0000256" key="5">
    <source>
        <dbReference type="ARBA" id="ARBA00023141"/>
    </source>
</evidence>
<evidence type="ECO:0000259" key="9">
    <source>
        <dbReference type="Pfam" id="PF04715"/>
    </source>
</evidence>
<dbReference type="UniPathway" id="UPA00035">
    <property type="reaction ID" value="UER00040"/>
</dbReference>
<feature type="domain" description="Anthranilate synthase component I N-terminal" evidence="9">
    <location>
        <begin position="56"/>
        <end position="185"/>
    </location>
</feature>
<dbReference type="Pfam" id="PF04715">
    <property type="entry name" value="Anth_synt_I_N"/>
    <property type="match status" value="1"/>
</dbReference>
<dbReference type="AlphaFoldDB" id="E1RJP1"/>
<dbReference type="GO" id="GO:0000162">
    <property type="term" value="P:L-tryptophan biosynthetic process"/>
    <property type="evidence" value="ECO:0007669"/>
    <property type="project" value="UniProtKB-UniPathway"/>
</dbReference>
<reference evidence="10 11" key="1">
    <citation type="journal article" date="2010" name="Stand. Genomic Sci.">
        <title>Complete genome sequence of Methanoplanus petrolearius type strain (SEBR 4847).</title>
        <authorList>
            <person name="Brambilla E."/>
            <person name="Djao O.D."/>
            <person name="Daligault H."/>
            <person name="Lapidus A."/>
            <person name="Lucas S."/>
            <person name="Hammon N."/>
            <person name="Nolan M."/>
            <person name="Tice H."/>
            <person name="Cheng J.F."/>
            <person name="Han C."/>
            <person name="Tapia R."/>
            <person name="Goodwin L."/>
            <person name="Pitluck S."/>
            <person name="Liolios K."/>
            <person name="Ivanova N."/>
            <person name="Mavromatis K."/>
            <person name="Mikhailova N."/>
            <person name="Pati A."/>
            <person name="Chen A."/>
            <person name="Palaniappan K."/>
            <person name="Land M."/>
            <person name="Hauser L."/>
            <person name="Chang Y.J."/>
            <person name="Jeffries C.D."/>
            <person name="Rohde M."/>
            <person name="Spring S."/>
            <person name="Sikorski J."/>
            <person name="Goker M."/>
            <person name="Woyke T."/>
            <person name="Bristow J."/>
            <person name="Eisen J.A."/>
            <person name="Markowitz V."/>
            <person name="Hugenholtz P."/>
            <person name="Kyrpides N.C."/>
            <person name="Klenk H.P."/>
        </authorList>
    </citation>
    <scope>NUCLEOTIDE SEQUENCE [LARGE SCALE GENOMIC DNA]</scope>
    <source>
        <strain evidence="11">DSM 11571 / OCM 486 / SEBR 4847</strain>
    </source>
</reference>
<dbReference type="Proteomes" id="UP000006565">
    <property type="component" value="Chromosome"/>
</dbReference>
<evidence type="ECO:0000256" key="4">
    <source>
        <dbReference type="ARBA" id="ARBA00022822"/>
    </source>
</evidence>
<dbReference type="Pfam" id="PF00425">
    <property type="entry name" value="Chorismate_bind"/>
    <property type="match status" value="1"/>
</dbReference>
<evidence type="ECO:0000313" key="11">
    <source>
        <dbReference type="Proteomes" id="UP000006565"/>
    </source>
</evidence>
<dbReference type="InterPro" id="IPR015890">
    <property type="entry name" value="Chorismate_C"/>
</dbReference>
<evidence type="ECO:0000259" key="8">
    <source>
        <dbReference type="Pfam" id="PF00425"/>
    </source>
</evidence>
<evidence type="ECO:0000256" key="3">
    <source>
        <dbReference type="ARBA" id="ARBA00012266"/>
    </source>
</evidence>
<keyword evidence="4" id="KW-0028">Amino-acid biosynthesis</keyword>
<dbReference type="STRING" id="679926.Mpet_0921"/>
<evidence type="ECO:0000256" key="7">
    <source>
        <dbReference type="SAM" id="MobiDB-lite"/>
    </source>
</evidence>
<dbReference type="HOGENOM" id="CLU_006493_9_3_2"/>
<evidence type="ECO:0000256" key="1">
    <source>
        <dbReference type="ARBA" id="ARBA00004873"/>
    </source>
</evidence>
<name>E1RJP1_METP4</name>
<dbReference type="PRINTS" id="PR00095">
    <property type="entry name" value="ANTSNTHASEI"/>
</dbReference>
<dbReference type="eggNOG" id="arCOG02014">
    <property type="taxonomic scope" value="Archaea"/>
</dbReference>
<feature type="domain" description="Chorismate-utilising enzyme C-terminal" evidence="8">
    <location>
        <begin position="242"/>
        <end position="495"/>
    </location>
</feature>
<keyword evidence="5" id="KW-0057">Aromatic amino acid biosynthesis</keyword>
<dbReference type="GO" id="GO:0004049">
    <property type="term" value="F:anthranilate synthase activity"/>
    <property type="evidence" value="ECO:0007669"/>
    <property type="project" value="UniProtKB-EC"/>
</dbReference>
<comment type="similarity">
    <text evidence="2">Belongs to the anthranilate synthase component I family.</text>
</comment>
<dbReference type="InterPro" id="IPR019999">
    <property type="entry name" value="Anth_synth_I-like"/>
</dbReference>
<dbReference type="EMBL" id="CP002117">
    <property type="protein sequence ID" value="ADN35688.1"/>
    <property type="molecule type" value="Genomic_DNA"/>
</dbReference>
<dbReference type="InterPro" id="IPR005801">
    <property type="entry name" value="ADC_synthase"/>
</dbReference>
<dbReference type="Gene3D" id="3.60.120.10">
    <property type="entry name" value="Anthranilate synthase"/>
    <property type="match status" value="1"/>
</dbReference>
<dbReference type="EC" id="4.1.3.27" evidence="3"/>
<accession>E1RJP1</accession>
<comment type="catalytic activity">
    <reaction evidence="6">
        <text>chorismate + L-glutamine = anthranilate + pyruvate + L-glutamate + H(+)</text>
        <dbReference type="Rhea" id="RHEA:21732"/>
        <dbReference type="ChEBI" id="CHEBI:15361"/>
        <dbReference type="ChEBI" id="CHEBI:15378"/>
        <dbReference type="ChEBI" id="CHEBI:16567"/>
        <dbReference type="ChEBI" id="CHEBI:29748"/>
        <dbReference type="ChEBI" id="CHEBI:29985"/>
        <dbReference type="ChEBI" id="CHEBI:58359"/>
        <dbReference type="EC" id="4.1.3.27"/>
    </reaction>
</comment>
<dbReference type="SUPFAM" id="SSF56322">
    <property type="entry name" value="ADC synthase"/>
    <property type="match status" value="1"/>
</dbReference>
<keyword evidence="10" id="KW-0456">Lyase</keyword>
<organism evidence="10 11">
    <name type="scientific">Methanolacinia petrolearia (strain DSM 11571 / OCM 486 / SEBR 4847)</name>
    <name type="common">Methanoplanus petrolearius</name>
    <dbReference type="NCBI Taxonomy" id="679926"/>
    <lineage>
        <taxon>Archaea</taxon>
        <taxon>Methanobacteriati</taxon>
        <taxon>Methanobacteriota</taxon>
        <taxon>Stenosarchaea group</taxon>
        <taxon>Methanomicrobia</taxon>
        <taxon>Methanomicrobiales</taxon>
        <taxon>Methanomicrobiaceae</taxon>
        <taxon>Methanolacinia</taxon>
    </lineage>
</organism>